<evidence type="ECO:0000259" key="7">
    <source>
        <dbReference type="Pfam" id="PF04024"/>
    </source>
</evidence>
<keyword evidence="2" id="KW-1003">Cell membrane</keyword>
<dbReference type="Pfam" id="PF04024">
    <property type="entry name" value="PspC"/>
    <property type="match status" value="1"/>
</dbReference>
<keyword evidence="5 6" id="KW-0472">Membrane</keyword>
<feature type="transmembrane region" description="Helical" evidence="6">
    <location>
        <begin position="31"/>
        <end position="57"/>
    </location>
</feature>
<reference evidence="8 9" key="1">
    <citation type="submission" date="2018-08" db="EMBL/GenBank/DDBJ databases">
        <title>A genome reference for cultivated species of the human gut microbiota.</title>
        <authorList>
            <person name="Zou Y."/>
            <person name="Xue W."/>
            <person name="Luo G."/>
        </authorList>
    </citation>
    <scope>NUCLEOTIDE SEQUENCE [LARGE SCALE GENOMIC DNA]</scope>
    <source>
        <strain evidence="8 9">AF33-12</strain>
    </source>
</reference>
<dbReference type="InterPro" id="IPR007168">
    <property type="entry name" value="Phageshock_PspC_N"/>
</dbReference>
<evidence type="ECO:0000256" key="3">
    <source>
        <dbReference type="ARBA" id="ARBA00022692"/>
    </source>
</evidence>
<organism evidence="8 9">
    <name type="scientific">Mediterraneibacter gnavus</name>
    <name type="common">Ruminococcus gnavus</name>
    <dbReference type="NCBI Taxonomy" id="33038"/>
    <lineage>
        <taxon>Bacteria</taxon>
        <taxon>Bacillati</taxon>
        <taxon>Bacillota</taxon>
        <taxon>Clostridia</taxon>
        <taxon>Lachnospirales</taxon>
        <taxon>Lachnospiraceae</taxon>
        <taxon>Mediterraneibacter</taxon>
    </lineage>
</organism>
<keyword evidence="4 6" id="KW-1133">Transmembrane helix</keyword>
<gene>
    <name evidence="8" type="ORF">DWZ50_20695</name>
</gene>
<evidence type="ECO:0000256" key="5">
    <source>
        <dbReference type="ARBA" id="ARBA00023136"/>
    </source>
</evidence>
<dbReference type="InterPro" id="IPR052027">
    <property type="entry name" value="PspC"/>
</dbReference>
<dbReference type="GO" id="GO:0005886">
    <property type="term" value="C:plasma membrane"/>
    <property type="evidence" value="ECO:0007669"/>
    <property type="project" value="UniProtKB-SubCell"/>
</dbReference>
<keyword evidence="3 6" id="KW-0812">Transmembrane</keyword>
<dbReference type="RefSeq" id="WP_118445613.1">
    <property type="nucleotide sequence ID" value="NZ_JBCPGC010000190.1"/>
</dbReference>
<evidence type="ECO:0000313" key="8">
    <source>
        <dbReference type="EMBL" id="RHM66187.1"/>
    </source>
</evidence>
<proteinExistence type="predicted"/>
<evidence type="ECO:0000256" key="1">
    <source>
        <dbReference type="ARBA" id="ARBA00004162"/>
    </source>
</evidence>
<protein>
    <submittedName>
        <fullName evidence="8">PspC domain-containing protein</fullName>
    </submittedName>
</protein>
<accession>A0A415RVY3</accession>
<feature type="domain" description="Phage shock protein PspC N-terminal" evidence="7">
    <location>
        <begin position="4"/>
        <end position="59"/>
    </location>
</feature>
<comment type="caution">
    <text evidence="8">The sequence shown here is derived from an EMBL/GenBank/DDBJ whole genome shotgun (WGS) entry which is preliminary data.</text>
</comment>
<evidence type="ECO:0000256" key="6">
    <source>
        <dbReference type="SAM" id="Phobius"/>
    </source>
</evidence>
<evidence type="ECO:0000256" key="2">
    <source>
        <dbReference type="ARBA" id="ARBA00022475"/>
    </source>
</evidence>
<dbReference type="EMBL" id="QRQE01000148">
    <property type="protein sequence ID" value="RHM66187.1"/>
    <property type="molecule type" value="Genomic_DNA"/>
</dbReference>
<evidence type="ECO:0000313" key="9">
    <source>
        <dbReference type="Proteomes" id="UP000285610"/>
    </source>
</evidence>
<dbReference type="PANTHER" id="PTHR33885">
    <property type="entry name" value="PHAGE SHOCK PROTEIN C"/>
    <property type="match status" value="1"/>
</dbReference>
<name>A0A415RVY3_MEDGN</name>
<dbReference type="PANTHER" id="PTHR33885:SF3">
    <property type="entry name" value="PHAGE SHOCK PROTEIN C"/>
    <property type="match status" value="1"/>
</dbReference>
<evidence type="ECO:0000256" key="4">
    <source>
        <dbReference type="ARBA" id="ARBA00022989"/>
    </source>
</evidence>
<comment type="subcellular location">
    <subcellularLocation>
        <location evidence="1">Cell membrane</location>
        <topology evidence="1">Single-pass membrane protein</topology>
    </subcellularLocation>
</comment>
<dbReference type="AlphaFoldDB" id="A0A415RVY3"/>
<dbReference type="Proteomes" id="UP000285610">
    <property type="component" value="Unassembled WGS sequence"/>
</dbReference>
<sequence>MANKIYRSRSDKRIAGVCGGIAQYFNIDSKFVRLICATLILIYASGLLVYVILAIFIPKDPKR</sequence>